<dbReference type="InterPro" id="IPR001173">
    <property type="entry name" value="Glyco_trans_2-like"/>
</dbReference>
<dbReference type="SUPFAM" id="SSF53448">
    <property type="entry name" value="Nucleotide-diphospho-sugar transferases"/>
    <property type="match status" value="1"/>
</dbReference>
<organism evidence="2">
    <name type="scientific">freshwater metagenome</name>
    <dbReference type="NCBI Taxonomy" id="449393"/>
    <lineage>
        <taxon>unclassified sequences</taxon>
        <taxon>metagenomes</taxon>
        <taxon>ecological metagenomes</taxon>
    </lineage>
</organism>
<evidence type="ECO:0000313" key="2">
    <source>
        <dbReference type="EMBL" id="CAB4925816.1"/>
    </source>
</evidence>
<dbReference type="EMBL" id="CAFBMZ010000037">
    <property type="protein sequence ID" value="CAB4925816.1"/>
    <property type="molecule type" value="Genomic_DNA"/>
</dbReference>
<reference evidence="2" key="1">
    <citation type="submission" date="2020-05" db="EMBL/GenBank/DDBJ databases">
        <authorList>
            <person name="Chiriac C."/>
            <person name="Salcher M."/>
            <person name="Ghai R."/>
            <person name="Kavagutti S V."/>
        </authorList>
    </citation>
    <scope>NUCLEOTIDE SEQUENCE</scope>
</reference>
<dbReference type="Gene3D" id="3.90.550.10">
    <property type="entry name" value="Spore Coat Polysaccharide Biosynthesis Protein SpsA, Chain A"/>
    <property type="match status" value="1"/>
</dbReference>
<dbReference type="GO" id="GO:0016758">
    <property type="term" value="F:hexosyltransferase activity"/>
    <property type="evidence" value="ECO:0007669"/>
    <property type="project" value="UniProtKB-ARBA"/>
</dbReference>
<proteinExistence type="predicted"/>
<protein>
    <submittedName>
        <fullName evidence="2">Unannotated protein</fullName>
    </submittedName>
</protein>
<feature type="domain" description="Glycosyltransferase 2-like" evidence="1">
    <location>
        <begin position="23"/>
        <end position="190"/>
    </location>
</feature>
<accession>A0A6J7I5M1</accession>
<dbReference type="PANTHER" id="PTHR22916:SF3">
    <property type="entry name" value="UDP-GLCNAC:BETAGAL BETA-1,3-N-ACETYLGLUCOSAMINYLTRANSFERASE-LIKE PROTEIN 1"/>
    <property type="match status" value="1"/>
</dbReference>
<gene>
    <name evidence="2" type="ORF">UFOPK3684_00673</name>
</gene>
<dbReference type="PANTHER" id="PTHR22916">
    <property type="entry name" value="GLYCOSYLTRANSFERASE"/>
    <property type="match status" value="1"/>
</dbReference>
<dbReference type="InterPro" id="IPR029044">
    <property type="entry name" value="Nucleotide-diphossugar_trans"/>
</dbReference>
<dbReference type="AlphaFoldDB" id="A0A6J7I5M1"/>
<name>A0A6J7I5M1_9ZZZZ</name>
<evidence type="ECO:0000259" key="1">
    <source>
        <dbReference type="Pfam" id="PF00535"/>
    </source>
</evidence>
<dbReference type="Pfam" id="PF00535">
    <property type="entry name" value="Glycos_transf_2"/>
    <property type="match status" value="1"/>
</dbReference>
<sequence length="276" mass="31718">MKYVVDFENAELIGDPNTKYRVCVLINTFNHVNYIEKCLNSIIEQNTNFLYKIIVHDDCSTDGTKEILLKFYASNPDKILLILENENQWQKGVSNIAMILTWLDSDYIALCEGDDFWNVTYKLQLQLDFLDRNIGTSLFCHDVEILNERSDVNYALELRNHISNFPAENPELKLGKGNFIMTCSVMFRNKVIQKGFLEGIHSLLPVDWLIFAALADSGKIHYSEERLSTYRIHDTSAWSSQNVSIRQERTAETFWYLAGALKGRVGQEAKKALPSS</sequence>